<dbReference type="Proteomes" id="UP000197138">
    <property type="component" value="Unassembled WGS sequence"/>
</dbReference>
<dbReference type="CDD" id="cd00060">
    <property type="entry name" value="FHA"/>
    <property type="match status" value="1"/>
</dbReference>
<name>A0A218WAG2_PUNGR</name>
<dbReference type="Proteomes" id="UP000233551">
    <property type="component" value="Unassembled WGS sequence"/>
</dbReference>
<dbReference type="InterPro" id="IPR000253">
    <property type="entry name" value="FHA_dom"/>
</dbReference>
<evidence type="ECO:0000313" key="3">
    <source>
        <dbReference type="EMBL" id="OWM69072.1"/>
    </source>
</evidence>
<dbReference type="GeneID" id="116211955"/>
<dbReference type="OrthoDB" id="687730at2759"/>
<dbReference type="EMBL" id="PGOL01000277">
    <property type="protein sequence ID" value="PKI73307.1"/>
    <property type="molecule type" value="Genomic_DNA"/>
</dbReference>
<dbReference type="SUPFAM" id="SSF49879">
    <property type="entry name" value="SMAD/FHA domain"/>
    <property type="match status" value="1"/>
</dbReference>
<gene>
    <name evidence="3" type="ORF">CDL15_Pgr025259</name>
    <name evidence="4" type="ORF">CRG98_006245</name>
</gene>
<protein>
    <recommendedName>
        <fullName evidence="2">FHA domain-containing protein</fullName>
    </recommendedName>
</protein>
<feature type="region of interest" description="Disordered" evidence="1">
    <location>
        <begin position="202"/>
        <end position="238"/>
    </location>
</feature>
<dbReference type="Gene3D" id="2.60.200.20">
    <property type="match status" value="1"/>
</dbReference>
<keyword evidence="6" id="KW-1185">Reference proteome</keyword>
<dbReference type="PANTHER" id="PTHR23308">
    <property type="entry name" value="NUCLEAR INHIBITOR OF PROTEIN PHOSPHATASE-1"/>
    <property type="match status" value="1"/>
</dbReference>
<evidence type="ECO:0000259" key="2">
    <source>
        <dbReference type="PROSITE" id="PS50006"/>
    </source>
</evidence>
<dbReference type="FunFam" id="2.60.200.20:FF:000063">
    <property type="entry name" value="Predicted protein"/>
    <property type="match status" value="1"/>
</dbReference>
<accession>A0A218WAG2</accession>
<reference evidence="5" key="1">
    <citation type="journal article" date="2017" name="Plant J.">
        <title>The pomegranate (Punica granatum L.) genome and the genomics of punicalagin biosynthesis.</title>
        <authorList>
            <person name="Qin G."/>
            <person name="Xu C."/>
            <person name="Ming R."/>
            <person name="Tang H."/>
            <person name="Guyot R."/>
            <person name="Kramer E.M."/>
            <person name="Hu Y."/>
            <person name="Yi X."/>
            <person name="Qi Y."/>
            <person name="Xu X."/>
            <person name="Gao Z."/>
            <person name="Pan H."/>
            <person name="Jian J."/>
            <person name="Tian Y."/>
            <person name="Yue Z."/>
            <person name="Xu Y."/>
        </authorList>
    </citation>
    <scope>NUCLEOTIDE SEQUENCE [LARGE SCALE GENOMIC DNA]</scope>
    <source>
        <strain evidence="5">cv. Dabenzi</strain>
    </source>
</reference>
<dbReference type="InterPro" id="IPR050923">
    <property type="entry name" value="Cell_Proc_Reg/RNA_Proc"/>
</dbReference>
<proteinExistence type="predicted"/>
<reference evidence="4 6" key="3">
    <citation type="submission" date="2017-11" db="EMBL/GenBank/DDBJ databases">
        <title>De-novo sequencing of pomegranate (Punica granatum L.) genome.</title>
        <authorList>
            <person name="Akparov Z."/>
            <person name="Amiraslanov A."/>
            <person name="Hajiyeva S."/>
            <person name="Abbasov M."/>
            <person name="Kaur K."/>
            <person name="Hamwieh A."/>
            <person name="Solovyev V."/>
            <person name="Salamov A."/>
            <person name="Braich B."/>
            <person name="Kosarev P."/>
            <person name="Mahmoud A."/>
            <person name="Hajiyev E."/>
            <person name="Babayeva S."/>
            <person name="Izzatullayeva V."/>
            <person name="Mammadov A."/>
            <person name="Mammadov A."/>
            <person name="Sharifova S."/>
            <person name="Ojaghi J."/>
            <person name="Eynullazada K."/>
            <person name="Bayramov B."/>
            <person name="Abdulazimova A."/>
            <person name="Shahmuradov I."/>
        </authorList>
    </citation>
    <scope>NUCLEOTIDE SEQUENCE [LARGE SCALE GENOMIC DNA]</scope>
    <source>
        <strain evidence="4">AG2017</strain>
        <strain evidence="6">cv. AG2017</strain>
        <tissue evidence="4">Leaf</tissue>
    </source>
</reference>
<dbReference type="Pfam" id="PF00498">
    <property type="entry name" value="FHA"/>
    <property type="match status" value="1"/>
</dbReference>
<comment type="caution">
    <text evidence="3">The sequence shown here is derived from an EMBL/GenBank/DDBJ whole genome shotgun (WGS) entry which is preliminary data.</text>
</comment>
<dbReference type="InterPro" id="IPR008984">
    <property type="entry name" value="SMAD_FHA_dom_sf"/>
</dbReference>
<dbReference type="STRING" id="22663.A0A218WAG2"/>
<reference evidence="3" key="2">
    <citation type="submission" date="2017-06" db="EMBL/GenBank/DDBJ databases">
        <title>The pomegranate genome and the genomics of punicalagin biosynthesis.</title>
        <authorList>
            <person name="Xu C."/>
        </authorList>
    </citation>
    <scope>NUCLEOTIDE SEQUENCE [LARGE SCALE GENOMIC DNA]</scope>
    <source>
        <tissue evidence="3">Fresh leaf</tissue>
    </source>
</reference>
<feature type="compositionally biased region" description="Basic and acidic residues" evidence="1">
    <location>
        <begin position="210"/>
        <end position="227"/>
    </location>
</feature>
<organism evidence="3 5">
    <name type="scientific">Punica granatum</name>
    <name type="common">Pomegranate</name>
    <dbReference type="NCBI Taxonomy" id="22663"/>
    <lineage>
        <taxon>Eukaryota</taxon>
        <taxon>Viridiplantae</taxon>
        <taxon>Streptophyta</taxon>
        <taxon>Embryophyta</taxon>
        <taxon>Tracheophyta</taxon>
        <taxon>Spermatophyta</taxon>
        <taxon>Magnoliopsida</taxon>
        <taxon>eudicotyledons</taxon>
        <taxon>Gunneridae</taxon>
        <taxon>Pentapetalae</taxon>
        <taxon>rosids</taxon>
        <taxon>malvids</taxon>
        <taxon>Myrtales</taxon>
        <taxon>Lythraceae</taxon>
        <taxon>Punica</taxon>
    </lineage>
</organism>
<evidence type="ECO:0000313" key="6">
    <source>
        <dbReference type="Proteomes" id="UP000233551"/>
    </source>
</evidence>
<dbReference type="EMBL" id="MTKT01004939">
    <property type="protein sequence ID" value="OWM69072.1"/>
    <property type="molecule type" value="Genomic_DNA"/>
</dbReference>
<dbReference type="SMART" id="SM00240">
    <property type="entry name" value="FHA"/>
    <property type="match status" value="1"/>
</dbReference>
<evidence type="ECO:0000313" key="5">
    <source>
        <dbReference type="Proteomes" id="UP000197138"/>
    </source>
</evidence>
<evidence type="ECO:0000313" key="4">
    <source>
        <dbReference type="EMBL" id="PKI73307.1"/>
    </source>
</evidence>
<evidence type="ECO:0000256" key="1">
    <source>
        <dbReference type="SAM" id="MobiDB-lite"/>
    </source>
</evidence>
<dbReference type="PROSITE" id="PS50006">
    <property type="entry name" value="FHA_DOMAIN"/>
    <property type="match status" value="1"/>
</dbReference>
<sequence>MEIASAQPLAPRCRIITSSCSCTSSLAAPPFQLKLHSSVVPQSSLHLHCSLSPLRGARVGGARQQAVIGTARAASFEAAGAASTGVAERWLLQPIGDGDTRHIGFKVEMPGVFEIASNEVTVGRLPEKADMVIPVATVSGLHARIQKTGGNLLVTDLDSTNGTFINEKRLRPGVAAAASPGSRITFGDTHLAIFLVSKAEVVETSNPQESSEKSETNPQESSEKSENEDLDQSAESAS</sequence>
<feature type="domain" description="FHA" evidence="2">
    <location>
        <begin position="120"/>
        <end position="170"/>
    </location>
</feature>
<dbReference type="AlphaFoldDB" id="A0A218WAG2"/>